<dbReference type="EC" id="5.3.4.1" evidence="4 13"/>
<comment type="similarity">
    <text evidence="3 12">Belongs to the protein disulfide isomerase family.</text>
</comment>
<dbReference type="CDD" id="cd02961">
    <property type="entry name" value="PDI_a_family"/>
    <property type="match status" value="1"/>
</dbReference>
<dbReference type="GO" id="GO:0005788">
    <property type="term" value="C:endoplasmic reticulum lumen"/>
    <property type="evidence" value="ECO:0007669"/>
    <property type="project" value="UniProtKB-SubCell"/>
</dbReference>
<dbReference type="CDD" id="cd02995">
    <property type="entry name" value="PDI_a_PDI_a'_C"/>
    <property type="match status" value="1"/>
</dbReference>
<dbReference type="InterPro" id="IPR017937">
    <property type="entry name" value="Thioredoxin_CS"/>
</dbReference>
<name>A0A915ETN3_9BILA</name>
<dbReference type="GO" id="GO:0003756">
    <property type="term" value="F:protein disulfide isomerase activity"/>
    <property type="evidence" value="ECO:0007669"/>
    <property type="project" value="UniProtKB-EC"/>
</dbReference>
<proteinExistence type="inferred from homology"/>
<evidence type="ECO:0000256" key="12">
    <source>
        <dbReference type="RuleBase" id="RU004208"/>
    </source>
</evidence>
<accession>A0A915ETN3</accession>
<comment type="subcellular location">
    <subcellularLocation>
        <location evidence="2">Endoplasmic reticulum lumen</location>
    </subcellularLocation>
</comment>
<dbReference type="GO" id="GO:0006457">
    <property type="term" value="P:protein folding"/>
    <property type="evidence" value="ECO:0007669"/>
    <property type="project" value="TreeGrafter"/>
</dbReference>
<dbReference type="InterPro" id="IPR036249">
    <property type="entry name" value="Thioredoxin-like_sf"/>
</dbReference>
<dbReference type="Gene3D" id="3.40.30.10">
    <property type="entry name" value="Glutaredoxin"/>
    <property type="match status" value="5"/>
</dbReference>
<keyword evidence="5" id="KW-0732">Signal</keyword>
<dbReference type="SUPFAM" id="SSF52833">
    <property type="entry name" value="Thioredoxin-like"/>
    <property type="match status" value="5"/>
</dbReference>
<dbReference type="GO" id="GO:0034976">
    <property type="term" value="P:response to endoplasmic reticulum stress"/>
    <property type="evidence" value="ECO:0007669"/>
    <property type="project" value="TreeGrafter"/>
</dbReference>
<dbReference type="AlphaFoldDB" id="A0A915ETN3"/>
<keyword evidence="10 11" id="KW-0676">Redox-active center</keyword>
<evidence type="ECO:0000256" key="11">
    <source>
        <dbReference type="PIRSR" id="PIRSR605792-51"/>
    </source>
</evidence>
<dbReference type="PROSITE" id="PS00194">
    <property type="entry name" value="THIOREDOXIN_1"/>
    <property type="match status" value="2"/>
</dbReference>
<dbReference type="WBParaSite" id="jg9692">
    <property type="protein sequence ID" value="jg9692"/>
    <property type="gene ID" value="jg9692"/>
</dbReference>
<feature type="disulfide bond" description="Redox-active" evidence="11">
    <location>
        <begin position="464"/>
        <end position="467"/>
    </location>
</feature>
<evidence type="ECO:0000256" key="6">
    <source>
        <dbReference type="ARBA" id="ARBA00022737"/>
    </source>
</evidence>
<dbReference type="InterPro" id="IPR005788">
    <property type="entry name" value="PDI_thioredoxin-like_dom"/>
</dbReference>
<keyword evidence="6" id="KW-0677">Repeat</keyword>
<dbReference type="FunFam" id="3.40.30.10:FF:000017">
    <property type="entry name" value="Protein disulfide-isomerase A4"/>
    <property type="match status" value="1"/>
</dbReference>
<evidence type="ECO:0000256" key="5">
    <source>
        <dbReference type="ARBA" id="ARBA00022729"/>
    </source>
</evidence>
<feature type="disulfide bond" description="Redox-active" evidence="11">
    <location>
        <begin position="114"/>
        <end position="117"/>
    </location>
</feature>
<evidence type="ECO:0000313" key="15">
    <source>
        <dbReference type="Proteomes" id="UP000887574"/>
    </source>
</evidence>
<comment type="catalytic activity">
    <reaction evidence="1 13">
        <text>Catalyzes the rearrangement of -S-S- bonds in proteins.</text>
        <dbReference type="EC" id="5.3.4.1"/>
    </reaction>
</comment>
<dbReference type="CDD" id="cd03073">
    <property type="entry name" value="PDI_b'_ERp72_ERp57"/>
    <property type="match status" value="1"/>
</dbReference>
<dbReference type="PROSITE" id="PS51352">
    <property type="entry name" value="THIOREDOXIN_2"/>
    <property type="match status" value="2"/>
</dbReference>
<evidence type="ECO:0000256" key="2">
    <source>
        <dbReference type="ARBA" id="ARBA00004319"/>
    </source>
</evidence>
<dbReference type="FunFam" id="3.40.30.10:FF:000403">
    <property type="entry name" value="Protein disulfide-isomerase A4"/>
    <property type="match status" value="1"/>
</dbReference>
<keyword evidence="15" id="KW-1185">Reference proteome</keyword>
<feature type="domain" description="Thioredoxin" evidence="14">
    <location>
        <begin position="59"/>
        <end position="204"/>
    </location>
</feature>
<dbReference type="PANTHER" id="PTHR18929:SF210">
    <property type="entry name" value="PROTEIN DISULFIDE-ISOMERASE A4"/>
    <property type="match status" value="1"/>
</dbReference>
<dbReference type="PRINTS" id="PR00421">
    <property type="entry name" value="THIOREDOXIN"/>
</dbReference>
<evidence type="ECO:0000256" key="3">
    <source>
        <dbReference type="ARBA" id="ARBA00006347"/>
    </source>
</evidence>
<evidence type="ECO:0000256" key="7">
    <source>
        <dbReference type="ARBA" id="ARBA00022824"/>
    </source>
</evidence>
<evidence type="ECO:0000256" key="8">
    <source>
        <dbReference type="ARBA" id="ARBA00023157"/>
    </source>
</evidence>
<dbReference type="Pfam" id="PF13848">
    <property type="entry name" value="Thioredoxin_6"/>
    <property type="match status" value="1"/>
</dbReference>
<evidence type="ECO:0000313" key="16">
    <source>
        <dbReference type="WBParaSite" id="jg9692"/>
    </source>
</evidence>
<dbReference type="Pfam" id="PF00085">
    <property type="entry name" value="Thioredoxin"/>
    <property type="match status" value="3"/>
</dbReference>
<keyword evidence="8 11" id="KW-1015">Disulfide bond</keyword>
<reference evidence="16" key="1">
    <citation type="submission" date="2022-11" db="UniProtKB">
        <authorList>
            <consortium name="WormBaseParasite"/>
        </authorList>
    </citation>
    <scope>IDENTIFICATION</scope>
</reference>
<evidence type="ECO:0000256" key="10">
    <source>
        <dbReference type="ARBA" id="ARBA00023284"/>
    </source>
</evidence>
<dbReference type="InterPro" id="IPR005792">
    <property type="entry name" value="Prot_disulphide_isomerase"/>
</dbReference>
<dbReference type="GO" id="GO:0009986">
    <property type="term" value="C:cell surface"/>
    <property type="evidence" value="ECO:0007669"/>
    <property type="project" value="TreeGrafter"/>
</dbReference>
<dbReference type="NCBIfam" id="TIGR01126">
    <property type="entry name" value="pdi_dom"/>
    <property type="match status" value="2"/>
</dbReference>
<feature type="domain" description="Thioredoxin" evidence="14">
    <location>
        <begin position="414"/>
        <end position="544"/>
    </location>
</feature>
<evidence type="ECO:0000256" key="4">
    <source>
        <dbReference type="ARBA" id="ARBA00012723"/>
    </source>
</evidence>
<sequence>MAESNFSDRILCSLVWALQAIGAGVFSCGIEVAGSVPLAKVDTTVHKELGKRFDIQGFPTIKFWQKDHALPINYDGERTLQELWKEVVALTVETFDEFISDKPITLVEFYAPWCGHCKKLAPQYEKAARKLKEHNILLGKVDATVEKKLSDQYGVQGFPTMKIFRHGRRFDYDGPRDAMGIVNYMIEQSMDAAKELMSVKEAQKFMAFDDVTIIGFFNHPEGALFEAFIEAAEKTRSDFTVGYTTNKDVMKHFKASPNHIVLFHPEIYWSKYEPRTRVYSKGSASKEDLLNFWKEYSTPLVGQKTRKNAPTRYSKLPLVVVYYNVDFTIQHRQGTQYWRKKVLDIANKFKDQKYHFAVADEQEFEQELNDLGLGDSGLEHNVVVFGVDGKKYPMNPDEFDDGLEENLQAFLAMINKGMIKPYVKSAPVPKDDKGPVKTVVGANFAKIVGDENKDVLVEFYAPWCGHCQKFESKYKQFATKWKSEQPNLVIAKFDATANDPPEKYAVEGFPTIYFAPAGKKDKPIKYSGNRDLNDLEKFVRKHAVKSFQTPKKTEDKDEL</sequence>
<evidence type="ECO:0000256" key="1">
    <source>
        <dbReference type="ARBA" id="ARBA00001182"/>
    </source>
</evidence>
<protein>
    <recommendedName>
        <fullName evidence="4 13">Protein disulfide-isomerase</fullName>
        <ecNumber evidence="4 13">5.3.4.1</ecNumber>
    </recommendedName>
</protein>
<evidence type="ECO:0000256" key="13">
    <source>
        <dbReference type="RuleBase" id="RU361130"/>
    </source>
</evidence>
<dbReference type="InterPro" id="IPR013766">
    <property type="entry name" value="Thioredoxin_domain"/>
</dbReference>
<dbReference type="NCBIfam" id="TIGR01130">
    <property type="entry name" value="ER_PDI_fam"/>
    <property type="match status" value="1"/>
</dbReference>
<dbReference type="Proteomes" id="UP000887574">
    <property type="component" value="Unplaced"/>
</dbReference>
<evidence type="ECO:0000259" key="14">
    <source>
        <dbReference type="PROSITE" id="PS51352"/>
    </source>
</evidence>
<evidence type="ECO:0000256" key="9">
    <source>
        <dbReference type="ARBA" id="ARBA00023235"/>
    </source>
</evidence>
<organism evidence="15 16">
    <name type="scientific">Ditylenchus dipsaci</name>
    <dbReference type="NCBI Taxonomy" id="166011"/>
    <lineage>
        <taxon>Eukaryota</taxon>
        <taxon>Metazoa</taxon>
        <taxon>Ecdysozoa</taxon>
        <taxon>Nematoda</taxon>
        <taxon>Chromadorea</taxon>
        <taxon>Rhabditida</taxon>
        <taxon>Tylenchina</taxon>
        <taxon>Tylenchomorpha</taxon>
        <taxon>Sphaerularioidea</taxon>
        <taxon>Anguinidae</taxon>
        <taxon>Anguininae</taxon>
        <taxon>Ditylenchus</taxon>
    </lineage>
</organism>
<keyword evidence="7" id="KW-0256">Endoplasmic reticulum</keyword>
<keyword evidence="9 13" id="KW-0413">Isomerase</keyword>
<dbReference type="PANTHER" id="PTHR18929">
    <property type="entry name" value="PROTEIN DISULFIDE ISOMERASE"/>
    <property type="match status" value="1"/>
</dbReference>